<evidence type="ECO:0000313" key="2">
    <source>
        <dbReference type="EMBL" id="MFC0049781.1"/>
    </source>
</evidence>
<dbReference type="InterPro" id="IPR019897">
    <property type="entry name" value="RidA_CS"/>
</dbReference>
<dbReference type="InterPro" id="IPR006175">
    <property type="entry name" value="YjgF/YER057c/UK114"/>
</dbReference>
<reference evidence="2 3" key="1">
    <citation type="submission" date="2024-09" db="EMBL/GenBank/DDBJ databases">
        <authorList>
            <person name="Sun Q."/>
            <person name="Mori K."/>
        </authorList>
    </citation>
    <scope>NUCLEOTIDE SEQUENCE [LARGE SCALE GENOMIC DNA]</scope>
    <source>
        <strain evidence="2 3">KCTC 23315</strain>
    </source>
</reference>
<dbReference type="PANTHER" id="PTHR47328:SF1">
    <property type="entry name" value="RUTC FAMILY PROTEIN YOAB"/>
    <property type="match status" value="1"/>
</dbReference>
<proteinExistence type="inferred from homology"/>
<comment type="similarity">
    <text evidence="1">Belongs to the RutC family.</text>
</comment>
<dbReference type="SUPFAM" id="SSF55298">
    <property type="entry name" value="YjgF-like"/>
    <property type="match status" value="1"/>
</dbReference>
<dbReference type="PROSITE" id="PS01094">
    <property type="entry name" value="UPF0076"/>
    <property type="match status" value="1"/>
</dbReference>
<protein>
    <submittedName>
        <fullName evidence="2">RidA family protein</fullName>
    </submittedName>
</protein>
<dbReference type="RefSeq" id="WP_377246294.1">
    <property type="nucleotide sequence ID" value="NZ_JBHLXP010000004.1"/>
</dbReference>
<dbReference type="InterPro" id="IPR035959">
    <property type="entry name" value="RutC-like_sf"/>
</dbReference>
<evidence type="ECO:0000313" key="3">
    <source>
        <dbReference type="Proteomes" id="UP001589813"/>
    </source>
</evidence>
<comment type="caution">
    <text evidence="2">The sequence shown here is derived from an EMBL/GenBank/DDBJ whole genome shotgun (WGS) entry which is preliminary data.</text>
</comment>
<dbReference type="CDD" id="cd06150">
    <property type="entry name" value="YjgF_YER057c_UK114_like_2"/>
    <property type="match status" value="1"/>
</dbReference>
<organism evidence="2 3">
    <name type="scientific">Rheinheimera tilapiae</name>
    <dbReference type="NCBI Taxonomy" id="875043"/>
    <lineage>
        <taxon>Bacteria</taxon>
        <taxon>Pseudomonadati</taxon>
        <taxon>Pseudomonadota</taxon>
        <taxon>Gammaproteobacteria</taxon>
        <taxon>Chromatiales</taxon>
        <taxon>Chromatiaceae</taxon>
        <taxon>Rheinheimera</taxon>
    </lineage>
</organism>
<dbReference type="Proteomes" id="UP001589813">
    <property type="component" value="Unassembled WGS sequence"/>
</dbReference>
<dbReference type="Gene3D" id="3.30.1330.40">
    <property type="entry name" value="RutC-like"/>
    <property type="match status" value="1"/>
</dbReference>
<dbReference type="InterPro" id="IPR035709">
    <property type="entry name" value="YoaB-like"/>
</dbReference>
<dbReference type="PANTHER" id="PTHR47328">
    <property type="match status" value="1"/>
</dbReference>
<gene>
    <name evidence="2" type="ORF">ACFFJP_15890</name>
</gene>
<dbReference type="Pfam" id="PF01042">
    <property type="entry name" value="Ribonuc_L-PSP"/>
    <property type="match status" value="1"/>
</dbReference>
<sequence>MIQRILPGTRYSEAVIAGGFIFCAGMVPNDTSLDIQGQTADVLAQIDALLADCGASKADIVDATIYLADMADYTGMNQAWDGWVAIGQAPARATVEARLADPAWKIEIKVTAFRG</sequence>
<name>A0ABV6BFY2_9GAMM</name>
<dbReference type="EMBL" id="JBHLXP010000004">
    <property type="protein sequence ID" value="MFC0049781.1"/>
    <property type="molecule type" value="Genomic_DNA"/>
</dbReference>
<accession>A0ABV6BFY2</accession>
<evidence type="ECO:0000256" key="1">
    <source>
        <dbReference type="ARBA" id="ARBA00010552"/>
    </source>
</evidence>
<keyword evidence="3" id="KW-1185">Reference proteome</keyword>